<reference evidence="1 2" key="1">
    <citation type="journal article" date="2023" name="G3 (Bethesda)">
        <title>A chromosome-length genome assembly and annotation of blackberry (Rubus argutus, cv. 'Hillquist').</title>
        <authorList>
            <person name="Bruna T."/>
            <person name="Aryal R."/>
            <person name="Dudchenko O."/>
            <person name="Sargent D.J."/>
            <person name="Mead D."/>
            <person name="Buti M."/>
            <person name="Cavallini A."/>
            <person name="Hytonen T."/>
            <person name="Andres J."/>
            <person name="Pham M."/>
            <person name="Weisz D."/>
            <person name="Mascagni F."/>
            <person name="Usai G."/>
            <person name="Natali L."/>
            <person name="Bassil N."/>
            <person name="Fernandez G.E."/>
            <person name="Lomsadze A."/>
            <person name="Armour M."/>
            <person name="Olukolu B."/>
            <person name="Poorten T."/>
            <person name="Britton C."/>
            <person name="Davik J."/>
            <person name="Ashrafi H."/>
            <person name="Aiden E.L."/>
            <person name="Borodovsky M."/>
            <person name="Worthington M."/>
        </authorList>
    </citation>
    <scope>NUCLEOTIDE SEQUENCE [LARGE SCALE GENOMIC DNA]</scope>
    <source>
        <strain evidence="1">PI 553951</strain>
    </source>
</reference>
<gene>
    <name evidence="1" type="ORF">M0R45_017233</name>
</gene>
<dbReference type="Proteomes" id="UP001457282">
    <property type="component" value="Unassembled WGS sequence"/>
</dbReference>
<evidence type="ECO:0000313" key="2">
    <source>
        <dbReference type="Proteomes" id="UP001457282"/>
    </source>
</evidence>
<name>A0AAW1XVJ3_RUBAR</name>
<sequence>MDGNRSFDGRDGLLTEEKGESSSLFMDHLISFQFPLFKSLLRIKIQELKSQPTGGIQHHTDYCDFNSEEKSRRKTRRKDWKPCNFSGHTREWLEYTTGVRTGSRESDADIGFDGVELTETTASLQLQVVHGGSCEGSPRLGFDWCSFWWSWGVTAEQ</sequence>
<proteinExistence type="predicted"/>
<accession>A0AAW1XVJ3</accession>
<protein>
    <submittedName>
        <fullName evidence="1">Uncharacterized protein</fullName>
    </submittedName>
</protein>
<dbReference type="AlphaFoldDB" id="A0AAW1XVJ3"/>
<comment type="caution">
    <text evidence="1">The sequence shown here is derived from an EMBL/GenBank/DDBJ whole genome shotgun (WGS) entry which is preliminary data.</text>
</comment>
<dbReference type="EMBL" id="JBEDUW010000003">
    <property type="protein sequence ID" value="KAK9940579.1"/>
    <property type="molecule type" value="Genomic_DNA"/>
</dbReference>
<organism evidence="1 2">
    <name type="scientific">Rubus argutus</name>
    <name type="common">Southern blackberry</name>
    <dbReference type="NCBI Taxonomy" id="59490"/>
    <lineage>
        <taxon>Eukaryota</taxon>
        <taxon>Viridiplantae</taxon>
        <taxon>Streptophyta</taxon>
        <taxon>Embryophyta</taxon>
        <taxon>Tracheophyta</taxon>
        <taxon>Spermatophyta</taxon>
        <taxon>Magnoliopsida</taxon>
        <taxon>eudicotyledons</taxon>
        <taxon>Gunneridae</taxon>
        <taxon>Pentapetalae</taxon>
        <taxon>rosids</taxon>
        <taxon>fabids</taxon>
        <taxon>Rosales</taxon>
        <taxon>Rosaceae</taxon>
        <taxon>Rosoideae</taxon>
        <taxon>Rosoideae incertae sedis</taxon>
        <taxon>Rubus</taxon>
    </lineage>
</organism>
<keyword evidence="2" id="KW-1185">Reference proteome</keyword>
<evidence type="ECO:0000313" key="1">
    <source>
        <dbReference type="EMBL" id="KAK9940579.1"/>
    </source>
</evidence>